<evidence type="ECO:0000256" key="2">
    <source>
        <dbReference type="ARBA" id="ARBA00022908"/>
    </source>
</evidence>
<keyword evidence="4" id="KW-0233">DNA recombination</keyword>
<gene>
    <name evidence="6" type="ORF">JJB74_13580</name>
</gene>
<comment type="similarity">
    <text evidence="1">Belongs to the 'phage' integrase family.</text>
</comment>
<dbReference type="Proteomes" id="UP000622890">
    <property type="component" value="Unassembled WGS sequence"/>
</dbReference>
<dbReference type="GO" id="GO:0015074">
    <property type="term" value="P:DNA integration"/>
    <property type="evidence" value="ECO:0007669"/>
    <property type="project" value="UniProtKB-KW"/>
</dbReference>
<evidence type="ECO:0000256" key="3">
    <source>
        <dbReference type="ARBA" id="ARBA00023125"/>
    </source>
</evidence>
<dbReference type="InterPro" id="IPR011010">
    <property type="entry name" value="DNA_brk_join_enz"/>
</dbReference>
<dbReference type="EMBL" id="JAEPBG010000005">
    <property type="protein sequence ID" value="MBK4735648.1"/>
    <property type="molecule type" value="Genomic_DNA"/>
</dbReference>
<evidence type="ECO:0000313" key="6">
    <source>
        <dbReference type="EMBL" id="MBK4735648.1"/>
    </source>
</evidence>
<sequence>MKNSLFDTKHFWSSDPMTPFKSFIASTEFVELGRRSATYQQPGKKPAPLRPATIHIYTLMFGKFVRWMAERGKTLVAISDADILEFLNARHADENGVVEHLKSTIRVRYVRMLERVFEHLDISPNPAQSSAFQMLRTSGGSGRDLDMVVMDDAQLESFMAALPVANPTAAGWKRRRDRAMQALMLGAGLTVAEAMHLKIRDIGSVAADGSVVVTVRPESAHSTTREHQTLLRPFAAREVMNWVEERGKLEILGQLLFPASLAGGKPLDKATVYRQVRKTFERAGLEMPRSGGRTLRNTFAVRELETGSVEQVSELLGLERTRSTEYYLDAARRRNRRSAQPRH</sequence>
<dbReference type="AlphaFoldDB" id="A0A934SUQ8"/>
<name>A0A934SUQ8_9BURK</name>
<evidence type="ECO:0000259" key="5">
    <source>
        <dbReference type="PROSITE" id="PS51898"/>
    </source>
</evidence>
<dbReference type="RefSeq" id="WP_200592428.1">
    <property type="nucleotide sequence ID" value="NZ_JAEPBG010000005.1"/>
</dbReference>
<accession>A0A934SUQ8</accession>
<evidence type="ECO:0000313" key="7">
    <source>
        <dbReference type="Proteomes" id="UP000622890"/>
    </source>
</evidence>
<keyword evidence="3" id="KW-0238">DNA-binding</keyword>
<dbReference type="InterPro" id="IPR013762">
    <property type="entry name" value="Integrase-like_cat_sf"/>
</dbReference>
<dbReference type="Gene3D" id="1.10.443.10">
    <property type="entry name" value="Intergrase catalytic core"/>
    <property type="match status" value="1"/>
</dbReference>
<dbReference type="PANTHER" id="PTHR30349:SF41">
    <property type="entry name" value="INTEGRASE_RECOMBINASE PROTEIN MJ0367-RELATED"/>
    <property type="match status" value="1"/>
</dbReference>
<feature type="domain" description="Tyr recombinase" evidence="5">
    <location>
        <begin position="145"/>
        <end position="340"/>
    </location>
</feature>
<reference evidence="6" key="1">
    <citation type="submission" date="2021-01" db="EMBL/GenBank/DDBJ databases">
        <title>Genome sequence of strain Noviherbaspirillum sp. DKR-6.</title>
        <authorList>
            <person name="Chaudhary D.K."/>
        </authorList>
    </citation>
    <scope>NUCLEOTIDE SEQUENCE</scope>
    <source>
        <strain evidence="6">DKR-6</strain>
    </source>
</reference>
<proteinExistence type="inferred from homology"/>
<dbReference type="InterPro" id="IPR002104">
    <property type="entry name" value="Integrase_catalytic"/>
</dbReference>
<evidence type="ECO:0000256" key="4">
    <source>
        <dbReference type="ARBA" id="ARBA00023172"/>
    </source>
</evidence>
<dbReference type="GO" id="GO:0006310">
    <property type="term" value="P:DNA recombination"/>
    <property type="evidence" value="ECO:0007669"/>
    <property type="project" value="UniProtKB-KW"/>
</dbReference>
<dbReference type="Pfam" id="PF00589">
    <property type="entry name" value="Phage_integrase"/>
    <property type="match status" value="1"/>
</dbReference>
<dbReference type="GO" id="GO:0003677">
    <property type="term" value="F:DNA binding"/>
    <property type="evidence" value="ECO:0007669"/>
    <property type="project" value="UniProtKB-KW"/>
</dbReference>
<dbReference type="SUPFAM" id="SSF56349">
    <property type="entry name" value="DNA breaking-rejoining enzymes"/>
    <property type="match status" value="1"/>
</dbReference>
<dbReference type="InterPro" id="IPR050090">
    <property type="entry name" value="Tyrosine_recombinase_XerCD"/>
</dbReference>
<dbReference type="CDD" id="cd00397">
    <property type="entry name" value="DNA_BRE_C"/>
    <property type="match status" value="1"/>
</dbReference>
<keyword evidence="2" id="KW-0229">DNA integration</keyword>
<dbReference type="PANTHER" id="PTHR30349">
    <property type="entry name" value="PHAGE INTEGRASE-RELATED"/>
    <property type="match status" value="1"/>
</dbReference>
<comment type="caution">
    <text evidence="6">The sequence shown here is derived from an EMBL/GenBank/DDBJ whole genome shotgun (WGS) entry which is preliminary data.</text>
</comment>
<organism evidence="6 7">
    <name type="scientific">Noviherbaspirillum pedocola</name>
    <dbReference type="NCBI Taxonomy" id="2801341"/>
    <lineage>
        <taxon>Bacteria</taxon>
        <taxon>Pseudomonadati</taxon>
        <taxon>Pseudomonadota</taxon>
        <taxon>Betaproteobacteria</taxon>
        <taxon>Burkholderiales</taxon>
        <taxon>Oxalobacteraceae</taxon>
        <taxon>Noviherbaspirillum</taxon>
    </lineage>
</organism>
<evidence type="ECO:0000256" key="1">
    <source>
        <dbReference type="ARBA" id="ARBA00008857"/>
    </source>
</evidence>
<protein>
    <submittedName>
        <fullName evidence="6">Site-specific integrase</fullName>
    </submittedName>
</protein>
<keyword evidence="7" id="KW-1185">Reference proteome</keyword>
<dbReference type="PROSITE" id="PS51898">
    <property type="entry name" value="TYR_RECOMBINASE"/>
    <property type="match status" value="1"/>
</dbReference>